<dbReference type="Gene3D" id="3.40.50.2300">
    <property type="match status" value="1"/>
</dbReference>
<reference evidence="3 4" key="1">
    <citation type="submission" date="2019-12" db="EMBL/GenBank/DDBJ databases">
        <title>Rhizobium genotypes associated with high levels of biological nitrogen fixation by grain legumes in a temperate-maritime cropping system.</title>
        <authorList>
            <person name="Maluk M."/>
            <person name="Francesc Ferrando Molina F."/>
            <person name="Lopez Del Egido L."/>
            <person name="Lafos M."/>
            <person name="Langarica-Fuentes A."/>
            <person name="Gebre Yohannes G."/>
            <person name="Young M.W."/>
            <person name="Martin P."/>
            <person name="Gantlett R."/>
            <person name="Kenicer G."/>
            <person name="Hawes C."/>
            <person name="Begg G.S."/>
            <person name="Quilliam R.S."/>
            <person name="Squire G.R."/>
            <person name="Poole P.S."/>
            <person name="Young P.W."/>
            <person name="Iannetta P.M."/>
            <person name="James E.K."/>
        </authorList>
    </citation>
    <scope>NUCLEOTIDE SEQUENCE [LARGE SCALE GENOMIC DNA]</scope>
    <source>
        <strain evidence="3 4">JHI366</strain>
    </source>
</reference>
<dbReference type="SUPFAM" id="SSF52172">
    <property type="entry name" value="CheY-like"/>
    <property type="match status" value="1"/>
</dbReference>
<accession>A0A7K3UJI5</accession>
<proteinExistence type="predicted"/>
<dbReference type="SMART" id="SM00448">
    <property type="entry name" value="REC"/>
    <property type="match status" value="1"/>
</dbReference>
<dbReference type="Proteomes" id="UP000471753">
    <property type="component" value="Unassembled WGS sequence"/>
</dbReference>
<dbReference type="GO" id="GO:0000160">
    <property type="term" value="P:phosphorelay signal transduction system"/>
    <property type="evidence" value="ECO:0007669"/>
    <property type="project" value="InterPro"/>
</dbReference>
<dbReference type="InterPro" id="IPR001789">
    <property type="entry name" value="Sig_transdc_resp-reg_receiver"/>
</dbReference>
<feature type="domain" description="Response regulatory" evidence="2">
    <location>
        <begin position="8"/>
        <end position="118"/>
    </location>
</feature>
<dbReference type="EMBL" id="WUFT01000016">
    <property type="protein sequence ID" value="NEJ73414.1"/>
    <property type="molecule type" value="Genomic_DNA"/>
</dbReference>
<evidence type="ECO:0000256" key="1">
    <source>
        <dbReference type="PROSITE-ProRule" id="PRU00169"/>
    </source>
</evidence>
<evidence type="ECO:0000313" key="3">
    <source>
        <dbReference type="EMBL" id="NEJ73414.1"/>
    </source>
</evidence>
<feature type="modified residue" description="4-aspartylphosphate" evidence="1">
    <location>
        <position position="58"/>
    </location>
</feature>
<comment type="caution">
    <text evidence="3">The sequence shown here is derived from an EMBL/GenBank/DDBJ whole genome shotgun (WGS) entry which is preliminary data.</text>
</comment>
<evidence type="ECO:0000259" key="2">
    <source>
        <dbReference type="PROSITE" id="PS50110"/>
    </source>
</evidence>
<sequence length="124" mass="13065">MTAYSGIKVLIVEDEGLVALMIEDMLQDLGCEVIASVARVSEASGIAATAEINLAVLDINLAGQPSFPVAEILRDRGVPFIFSTGYGREGLPHQFTGSPVLGKPFSASDLQRTMAKALDCPAID</sequence>
<dbReference type="InterPro" id="IPR011006">
    <property type="entry name" value="CheY-like_superfamily"/>
</dbReference>
<dbReference type="PROSITE" id="PS50110">
    <property type="entry name" value="RESPONSE_REGULATORY"/>
    <property type="match status" value="1"/>
</dbReference>
<dbReference type="RefSeq" id="WP_164013807.1">
    <property type="nucleotide sequence ID" value="NZ_WUFT01000016.1"/>
</dbReference>
<keyword evidence="1" id="KW-0597">Phosphoprotein</keyword>
<dbReference type="AlphaFoldDB" id="A0A7K3UJI5"/>
<gene>
    <name evidence="3" type="ORF">GR197_23210</name>
</gene>
<name>A0A7K3UJI5_9HYPH</name>
<protein>
    <submittedName>
        <fullName evidence="3">Response regulator</fullName>
    </submittedName>
</protein>
<evidence type="ECO:0000313" key="4">
    <source>
        <dbReference type="Proteomes" id="UP000471753"/>
    </source>
</evidence>
<organism evidence="3 4">
    <name type="scientific">Rhizobium phaseoli</name>
    <dbReference type="NCBI Taxonomy" id="396"/>
    <lineage>
        <taxon>Bacteria</taxon>
        <taxon>Pseudomonadati</taxon>
        <taxon>Pseudomonadota</taxon>
        <taxon>Alphaproteobacteria</taxon>
        <taxon>Hyphomicrobiales</taxon>
        <taxon>Rhizobiaceae</taxon>
        <taxon>Rhizobium/Agrobacterium group</taxon>
        <taxon>Rhizobium</taxon>
    </lineage>
</organism>
<dbReference type="Pfam" id="PF00072">
    <property type="entry name" value="Response_reg"/>
    <property type="match status" value="1"/>
</dbReference>